<sequence length="85" mass="8956">MVGEAGHPDRDTLIEAIANLDGLYQQLHARLNQRGAVVATVASARLLRSVIGQRPDILHAGQVISGLLLDALASMPSENSSDAQT</sequence>
<accession>A0A852TYD9</accession>
<name>A0A852TYD9_9ACTN</name>
<keyword evidence="2" id="KW-1185">Reference proteome</keyword>
<comment type="caution">
    <text evidence="1">The sequence shown here is derived from an EMBL/GenBank/DDBJ whole genome shotgun (WGS) entry which is preliminary data.</text>
</comment>
<dbReference type="EMBL" id="JACCCC010000001">
    <property type="protein sequence ID" value="NYE48002.1"/>
    <property type="molecule type" value="Genomic_DNA"/>
</dbReference>
<gene>
    <name evidence="1" type="ORF">HDA32_003122</name>
</gene>
<evidence type="ECO:0000313" key="1">
    <source>
        <dbReference type="EMBL" id="NYE48002.1"/>
    </source>
</evidence>
<dbReference type="AlphaFoldDB" id="A0A852TYD9"/>
<reference evidence="1 2" key="1">
    <citation type="submission" date="2020-07" db="EMBL/GenBank/DDBJ databases">
        <title>Sequencing the genomes of 1000 actinobacteria strains.</title>
        <authorList>
            <person name="Klenk H.-P."/>
        </authorList>
    </citation>
    <scope>NUCLEOTIDE SEQUENCE [LARGE SCALE GENOMIC DNA]</scope>
    <source>
        <strain evidence="1 2">CXB654</strain>
    </source>
</reference>
<organism evidence="1 2">
    <name type="scientific">Spinactinospora alkalitolerans</name>
    <dbReference type="NCBI Taxonomy" id="687207"/>
    <lineage>
        <taxon>Bacteria</taxon>
        <taxon>Bacillati</taxon>
        <taxon>Actinomycetota</taxon>
        <taxon>Actinomycetes</taxon>
        <taxon>Streptosporangiales</taxon>
        <taxon>Nocardiopsidaceae</taxon>
        <taxon>Spinactinospora</taxon>
    </lineage>
</organism>
<dbReference type="RefSeq" id="WP_179643864.1">
    <property type="nucleotide sequence ID" value="NZ_BAAAYY010000016.1"/>
</dbReference>
<protein>
    <submittedName>
        <fullName evidence="1">Uncharacterized protein</fullName>
    </submittedName>
</protein>
<proteinExistence type="predicted"/>
<dbReference type="Proteomes" id="UP000589036">
    <property type="component" value="Unassembled WGS sequence"/>
</dbReference>
<evidence type="ECO:0000313" key="2">
    <source>
        <dbReference type="Proteomes" id="UP000589036"/>
    </source>
</evidence>